<name>A0A3N5DR73_9SPHN</name>
<organism evidence="3 4">
    <name type="scientific">Aurantiacibacter spongiae</name>
    <dbReference type="NCBI Taxonomy" id="2488860"/>
    <lineage>
        <taxon>Bacteria</taxon>
        <taxon>Pseudomonadati</taxon>
        <taxon>Pseudomonadota</taxon>
        <taxon>Alphaproteobacteria</taxon>
        <taxon>Sphingomonadales</taxon>
        <taxon>Erythrobacteraceae</taxon>
        <taxon>Aurantiacibacter</taxon>
    </lineage>
</organism>
<dbReference type="PROSITE" id="PS00061">
    <property type="entry name" value="ADH_SHORT"/>
    <property type="match status" value="1"/>
</dbReference>
<accession>A0A3N5DR73</accession>
<dbReference type="InterPro" id="IPR002347">
    <property type="entry name" value="SDR_fam"/>
</dbReference>
<dbReference type="Pfam" id="PF00106">
    <property type="entry name" value="adh_short"/>
    <property type="match status" value="1"/>
</dbReference>
<comment type="caution">
    <text evidence="3">The sequence shown here is derived from an EMBL/GenBank/DDBJ whole genome shotgun (WGS) entry which is preliminary data.</text>
</comment>
<dbReference type="SUPFAM" id="SSF51735">
    <property type="entry name" value="NAD(P)-binding Rossmann-fold domains"/>
    <property type="match status" value="1"/>
</dbReference>
<evidence type="ECO:0000256" key="1">
    <source>
        <dbReference type="ARBA" id="ARBA00006484"/>
    </source>
</evidence>
<dbReference type="PANTHER" id="PTHR44196:SF2">
    <property type="entry name" value="SHORT-CHAIN DEHYDROGENASE-RELATED"/>
    <property type="match status" value="1"/>
</dbReference>
<evidence type="ECO:0000313" key="4">
    <source>
        <dbReference type="Proteomes" id="UP000275232"/>
    </source>
</evidence>
<dbReference type="GO" id="GO:0016491">
    <property type="term" value="F:oxidoreductase activity"/>
    <property type="evidence" value="ECO:0007669"/>
    <property type="project" value="UniProtKB-KW"/>
</dbReference>
<dbReference type="EMBL" id="RPFZ01000001">
    <property type="protein sequence ID" value="RPF71651.1"/>
    <property type="molecule type" value="Genomic_DNA"/>
</dbReference>
<comment type="similarity">
    <text evidence="1">Belongs to the short-chain dehydrogenases/reductases (SDR) family.</text>
</comment>
<dbReference type="RefSeq" id="WP_123880315.1">
    <property type="nucleotide sequence ID" value="NZ_RPFZ01000001.1"/>
</dbReference>
<dbReference type="PANTHER" id="PTHR44196">
    <property type="entry name" value="DEHYDROGENASE/REDUCTASE SDR FAMILY MEMBER 7B"/>
    <property type="match status" value="1"/>
</dbReference>
<proteinExistence type="inferred from homology"/>
<dbReference type="CDD" id="cd05233">
    <property type="entry name" value="SDR_c"/>
    <property type="match status" value="1"/>
</dbReference>
<gene>
    <name evidence="3" type="ORF">EG799_08480</name>
</gene>
<evidence type="ECO:0000256" key="2">
    <source>
        <dbReference type="ARBA" id="ARBA00023002"/>
    </source>
</evidence>
<dbReference type="InterPro" id="IPR020904">
    <property type="entry name" value="Sc_DH/Rdtase_CS"/>
</dbReference>
<dbReference type="Gene3D" id="3.40.50.720">
    <property type="entry name" value="NAD(P)-binding Rossmann-like Domain"/>
    <property type="match status" value="1"/>
</dbReference>
<reference evidence="3 4" key="1">
    <citation type="submission" date="2018-11" db="EMBL/GenBank/DDBJ databases">
        <title>Erythrobacter spongiae sp. nov., isolated from a marine sponge.</title>
        <authorList>
            <person name="Zhuang L."/>
            <person name="Luo L."/>
        </authorList>
    </citation>
    <scope>NUCLEOTIDE SEQUENCE [LARGE SCALE GENOMIC DNA]</scope>
    <source>
        <strain evidence="3 4">HN-E23</strain>
    </source>
</reference>
<protein>
    <submittedName>
        <fullName evidence="3">SDR family NAD(P)-dependent oxidoreductase</fullName>
    </submittedName>
</protein>
<dbReference type="Proteomes" id="UP000275232">
    <property type="component" value="Unassembled WGS sequence"/>
</dbReference>
<keyword evidence="4" id="KW-1185">Reference proteome</keyword>
<dbReference type="GO" id="GO:0016020">
    <property type="term" value="C:membrane"/>
    <property type="evidence" value="ECO:0007669"/>
    <property type="project" value="TreeGrafter"/>
</dbReference>
<dbReference type="InterPro" id="IPR036291">
    <property type="entry name" value="NAD(P)-bd_dom_sf"/>
</dbReference>
<keyword evidence="2" id="KW-0560">Oxidoreductase</keyword>
<sequence>MSKNPVDKLTGFVIVTGASSGIGLELTKLIAKDGCALLLVANEDLSQAETAARELGAAEVETLQTNLATRDGIAAVMDAVGDRNVDVLVANAGNGDGGAFLDQDWDAIKHALDTNVTGTISLIHKIGGRMKARGSGRMLVTGSIVGDMPGPFNLVYNSTKAFIDDFCVGLANELKETDLVVTCLLPGATDTAFFERAGMEDTSVGQSKKADPAKVAEDGYDALIKGEIKEVSGIMNKLQYLVADILPAPLIAKLHRRMAQPQGKETEAAD</sequence>
<dbReference type="OrthoDB" id="9808814at2"/>
<evidence type="ECO:0000313" key="3">
    <source>
        <dbReference type="EMBL" id="RPF71651.1"/>
    </source>
</evidence>
<dbReference type="PRINTS" id="PR00081">
    <property type="entry name" value="GDHRDH"/>
</dbReference>
<dbReference type="AlphaFoldDB" id="A0A3N5DR73"/>